<comment type="caution">
    <text evidence="3">The sequence shown here is derived from an EMBL/GenBank/DDBJ whole genome shotgun (WGS) entry which is preliminary data.</text>
</comment>
<feature type="compositionally biased region" description="Basic residues" evidence="1">
    <location>
        <begin position="68"/>
        <end position="81"/>
    </location>
</feature>
<gene>
    <name evidence="3" type="ORF">EV44_g5072</name>
</gene>
<dbReference type="EMBL" id="JNVN01000037">
    <property type="protein sequence ID" value="KHJ36397.1"/>
    <property type="molecule type" value="Genomic_DNA"/>
</dbReference>
<keyword evidence="2" id="KW-0472">Membrane</keyword>
<name>A0A0B1PCJ1_UNCNE</name>
<keyword evidence="2" id="KW-0812">Transmembrane</keyword>
<feature type="compositionally biased region" description="Basic residues" evidence="1">
    <location>
        <begin position="134"/>
        <end position="143"/>
    </location>
</feature>
<dbReference type="HOGENOM" id="CLU_022040_1_0_1"/>
<protein>
    <submittedName>
        <fullName evidence="3">Putative mfs general substrate transporter</fullName>
    </submittedName>
</protein>
<feature type="region of interest" description="Disordered" evidence="1">
    <location>
        <begin position="391"/>
        <end position="460"/>
    </location>
</feature>
<organism evidence="3 4">
    <name type="scientific">Uncinula necator</name>
    <name type="common">Grape powdery mildew</name>
    <dbReference type="NCBI Taxonomy" id="52586"/>
    <lineage>
        <taxon>Eukaryota</taxon>
        <taxon>Fungi</taxon>
        <taxon>Dikarya</taxon>
        <taxon>Ascomycota</taxon>
        <taxon>Pezizomycotina</taxon>
        <taxon>Leotiomycetes</taxon>
        <taxon>Erysiphales</taxon>
        <taxon>Erysiphaceae</taxon>
        <taxon>Erysiphe</taxon>
    </lineage>
</organism>
<feature type="compositionally biased region" description="Low complexity" evidence="1">
    <location>
        <begin position="413"/>
        <end position="432"/>
    </location>
</feature>
<sequence>MTAVETVTIINKSGKIVSTGKHLVNIFKDAKTAYNVRKNELNDQKYLDENHKQDHLEVRTLVSEHSQRTRRSNHSKRHRHRESNEYSRPPLTVRNLSYVTESHTLRKSGHNSDHRSYRSTSPNQIFTRPSDTKSRRHNRPIYRRHTDAPDDTNTTALVSTVPPPYTSRILRSRSNPDFSKDSKIDMNLAYGHLPFDCRSEGTQEIPPEFELKKMIGKLNKLLLEARCLQYSATAIIAHLQKDPEAMAAVALTLAELSTIVNKMGPSVLRTLQTASPAIFALLASPQFLIATGLAMGATVVMFGGFHVVKRLQTNTMDMHEEKKLESAMTYSGIDIESIKSWRRGVAESEGFKLSSLVDEHYITPDATRDCRGRIKNRYLTYHTEDCSVYSENRSKASNNKSTRVRSVSEKSPSEISSSSRRTSVTTSTSKSSQGLDKMKKKKKEKKKPSLFSTLFEMKKQ</sequence>
<evidence type="ECO:0000256" key="2">
    <source>
        <dbReference type="SAM" id="Phobius"/>
    </source>
</evidence>
<evidence type="ECO:0000256" key="1">
    <source>
        <dbReference type="SAM" id="MobiDB-lite"/>
    </source>
</evidence>
<feature type="region of interest" description="Disordered" evidence="1">
    <location>
        <begin position="58"/>
        <end position="177"/>
    </location>
</feature>
<accession>A0A0B1PCJ1</accession>
<feature type="compositionally biased region" description="Polar residues" evidence="1">
    <location>
        <begin position="118"/>
        <end position="129"/>
    </location>
</feature>
<evidence type="ECO:0000313" key="4">
    <source>
        <dbReference type="Proteomes" id="UP000030854"/>
    </source>
</evidence>
<keyword evidence="4" id="KW-1185">Reference proteome</keyword>
<dbReference type="STRING" id="52586.A0A0B1PCJ1"/>
<feature type="transmembrane region" description="Helical" evidence="2">
    <location>
        <begin position="287"/>
        <end position="308"/>
    </location>
</feature>
<dbReference type="OMA" id="SGVEMWR"/>
<evidence type="ECO:0000313" key="3">
    <source>
        <dbReference type="EMBL" id="KHJ36397.1"/>
    </source>
</evidence>
<dbReference type="Proteomes" id="UP000030854">
    <property type="component" value="Unassembled WGS sequence"/>
</dbReference>
<keyword evidence="2" id="KW-1133">Transmembrane helix</keyword>
<feature type="compositionally biased region" description="Basic residues" evidence="1">
    <location>
        <begin position="438"/>
        <end position="448"/>
    </location>
</feature>
<feature type="compositionally biased region" description="Polar residues" evidence="1">
    <location>
        <begin position="391"/>
        <end position="405"/>
    </location>
</feature>
<reference evidence="3 4" key="1">
    <citation type="journal article" date="2014" name="BMC Genomics">
        <title>Adaptive genomic structural variation in the grape powdery mildew pathogen, Erysiphe necator.</title>
        <authorList>
            <person name="Jones L."/>
            <person name="Riaz S."/>
            <person name="Morales-Cruz A."/>
            <person name="Amrine K.C."/>
            <person name="McGuire B."/>
            <person name="Gubler W.D."/>
            <person name="Walker M.A."/>
            <person name="Cantu D."/>
        </authorList>
    </citation>
    <scope>NUCLEOTIDE SEQUENCE [LARGE SCALE GENOMIC DNA]</scope>
    <source>
        <strain evidence="4">c</strain>
    </source>
</reference>
<proteinExistence type="predicted"/>
<dbReference type="AlphaFoldDB" id="A0A0B1PCJ1"/>